<dbReference type="Pfam" id="PF09004">
    <property type="entry name" value="ALKBH8_N"/>
    <property type="match status" value="1"/>
</dbReference>
<dbReference type="GO" id="GO:0008168">
    <property type="term" value="F:methyltransferase activity"/>
    <property type="evidence" value="ECO:0007669"/>
    <property type="project" value="InterPro"/>
</dbReference>
<dbReference type="Proteomes" id="UP000694395">
    <property type="component" value="Chromosome 17"/>
</dbReference>
<evidence type="ECO:0000313" key="3">
    <source>
        <dbReference type="Proteomes" id="UP000694395"/>
    </source>
</evidence>
<sequence>MLFIDYSSAFNTIVPSKLITKLRNLGLNTSLCNWILDLLTGRPQVVRVGSNTSAMLILNTGAHQGCVLSPLLYSLFTHGCMARHDTNTIITFADDTAVVGMITDETAYREEVRDLAGWCQNNNLSLNVTKTKEMIVAYKKRSTEDVPILIDGAVVEQVESFKFLGIHINNKLDWSKHTKTVVKRARQSLFPLRKLKRFGMGPEILKRFYSCNIESILTSCITAWYGNCLASDRKALQRVVRTAQYITGAKLPAIQDLYTRRCQRKALKIVKDPSHPSHRLFSLLPHGKRYQSAKSRTKRLQQFLPQSHNKTPEQVTKWLPGLFALCAPPTPLLRCCYSLFILYA</sequence>
<name>A0A8K9XQR3_ONCMY</name>
<evidence type="ECO:0000259" key="1">
    <source>
        <dbReference type="PROSITE" id="PS50878"/>
    </source>
</evidence>
<reference evidence="2" key="1">
    <citation type="submission" date="2020-07" db="EMBL/GenBank/DDBJ databases">
        <title>A long reads based de novo assembly of the rainbow trout Arlee double haploid line genome.</title>
        <authorList>
            <person name="Gao G."/>
            <person name="Palti Y."/>
        </authorList>
    </citation>
    <scope>NUCLEOTIDE SEQUENCE [LARGE SCALE GENOMIC DNA]</scope>
</reference>
<dbReference type="PROSITE" id="PS50878">
    <property type="entry name" value="RT_POL"/>
    <property type="match status" value="1"/>
</dbReference>
<dbReference type="PANTHER" id="PTHR33332">
    <property type="entry name" value="REVERSE TRANSCRIPTASE DOMAIN-CONTAINING PROTEIN"/>
    <property type="match status" value="1"/>
</dbReference>
<dbReference type="InterPro" id="IPR015095">
    <property type="entry name" value="AlkB_hom8_N"/>
</dbReference>
<reference evidence="2" key="3">
    <citation type="submission" date="2025-09" db="UniProtKB">
        <authorList>
            <consortium name="Ensembl"/>
        </authorList>
    </citation>
    <scope>IDENTIFICATION</scope>
</reference>
<organism evidence="2 3">
    <name type="scientific">Oncorhynchus mykiss</name>
    <name type="common">Rainbow trout</name>
    <name type="synonym">Salmo gairdneri</name>
    <dbReference type="NCBI Taxonomy" id="8022"/>
    <lineage>
        <taxon>Eukaryota</taxon>
        <taxon>Metazoa</taxon>
        <taxon>Chordata</taxon>
        <taxon>Craniata</taxon>
        <taxon>Vertebrata</taxon>
        <taxon>Euteleostomi</taxon>
        <taxon>Actinopterygii</taxon>
        <taxon>Neopterygii</taxon>
        <taxon>Teleostei</taxon>
        <taxon>Protacanthopterygii</taxon>
        <taxon>Salmoniformes</taxon>
        <taxon>Salmonidae</taxon>
        <taxon>Salmoninae</taxon>
        <taxon>Oncorhynchus</taxon>
    </lineage>
</organism>
<feature type="domain" description="Reverse transcriptase" evidence="1">
    <location>
        <begin position="1"/>
        <end position="168"/>
    </location>
</feature>
<dbReference type="SUPFAM" id="SSF56672">
    <property type="entry name" value="DNA/RNA polymerases"/>
    <property type="match status" value="1"/>
</dbReference>
<proteinExistence type="predicted"/>
<dbReference type="Pfam" id="PF00078">
    <property type="entry name" value="RVT_1"/>
    <property type="match status" value="1"/>
</dbReference>
<accession>A0A8K9XQR3</accession>
<protein>
    <recommendedName>
        <fullName evidence="1">Reverse transcriptase domain-containing protein</fullName>
    </recommendedName>
</protein>
<keyword evidence="3" id="KW-1185">Reference proteome</keyword>
<evidence type="ECO:0000313" key="2">
    <source>
        <dbReference type="Ensembl" id="ENSOMYP00000136465.1"/>
    </source>
</evidence>
<dbReference type="AlphaFoldDB" id="A0A8K9XQR3"/>
<dbReference type="Ensembl" id="ENSOMYT00000143585.1">
    <property type="protein sequence ID" value="ENSOMYP00000136465.1"/>
    <property type="gene ID" value="ENSOMYG00000076748.1"/>
</dbReference>
<dbReference type="GeneTree" id="ENSGT01020000230367"/>
<dbReference type="InterPro" id="IPR000477">
    <property type="entry name" value="RT_dom"/>
</dbReference>
<dbReference type="InterPro" id="IPR043502">
    <property type="entry name" value="DNA/RNA_pol_sf"/>
</dbReference>
<reference evidence="2" key="2">
    <citation type="submission" date="2025-08" db="UniProtKB">
        <authorList>
            <consortium name="Ensembl"/>
        </authorList>
    </citation>
    <scope>IDENTIFICATION</scope>
</reference>
<dbReference type="GO" id="GO:0016706">
    <property type="term" value="F:2-oxoglutarate-dependent dioxygenase activity"/>
    <property type="evidence" value="ECO:0007669"/>
    <property type="project" value="InterPro"/>
</dbReference>